<sequence>MRMGEAWDGNRRELDAAFPGNYSIVKIENLSVYRGNYTALRDVSFELKSGTNMAVVGPNGAGKSTLVQAILGLIPRSSGQVEIMGRPLEKLGRLRSHLGYIPQTFLFDRTFPISVGEVVGLGWQQREPFSLSGISRFPWQSNPEKETAVMSALRRVDALHLRHRAIGALSGGQLKRVLLAYCLVMSRQLLILDEALAGVDVQGEGDFYTLLNELKTEQNWTVLQVSHDLNMVSRHCDRVICLNQTLICSGAPDIALAPQNLLATYGPAFAHYHHDH</sequence>
<dbReference type="SMART" id="SM00382">
    <property type="entry name" value="AAA"/>
    <property type="match status" value="1"/>
</dbReference>
<keyword evidence="2" id="KW-0813">Transport</keyword>
<comment type="similarity">
    <text evidence="1">Belongs to the ABC transporter superfamily.</text>
</comment>
<dbReference type="EMBL" id="JAFLQW010000675">
    <property type="protein sequence ID" value="MBO0352343.1"/>
    <property type="molecule type" value="Genomic_DNA"/>
</dbReference>
<dbReference type="InterPro" id="IPR050153">
    <property type="entry name" value="Metal_Ion_Import_ABC"/>
</dbReference>
<proteinExistence type="inferred from homology"/>
<evidence type="ECO:0000313" key="7">
    <source>
        <dbReference type="Proteomes" id="UP000664844"/>
    </source>
</evidence>
<evidence type="ECO:0000256" key="2">
    <source>
        <dbReference type="ARBA" id="ARBA00022448"/>
    </source>
</evidence>
<keyword evidence="7" id="KW-1185">Reference proteome</keyword>
<evidence type="ECO:0000256" key="1">
    <source>
        <dbReference type="ARBA" id="ARBA00005417"/>
    </source>
</evidence>
<gene>
    <name evidence="6" type="ORF">J0895_25330</name>
</gene>
<dbReference type="InterPro" id="IPR027417">
    <property type="entry name" value="P-loop_NTPase"/>
</dbReference>
<keyword evidence="4 6" id="KW-0067">ATP-binding</keyword>
<reference evidence="6 7" key="1">
    <citation type="submission" date="2021-03" db="EMBL/GenBank/DDBJ databases">
        <title>Metabolic Capacity of the Antarctic Cyanobacterium Phormidium pseudopriestleyi that Sustains Oxygenic Photosynthesis in the Presence of Hydrogen Sulfide.</title>
        <authorList>
            <person name="Lumian J.E."/>
            <person name="Jungblut A.D."/>
            <person name="Dillon M.L."/>
            <person name="Hawes I."/>
            <person name="Doran P.T."/>
            <person name="Mackey T.J."/>
            <person name="Dick G.J."/>
            <person name="Grettenberger C.L."/>
            <person name="Sumner D.Y."/>
        </authorList>
    </citation>
    <scope>NUCLEOTIDE SEQUENCE [LARGE SCALE GENOMIC DNA]</scope>
    <source>
        <strain evidence="6 7">FRX01</strain>
    </source>
</reference>
<dbReference type="Pfam" id="PF00005">
    <property type="entry name" value="ABC_tran"/>
    <property type="match status" value="1"/>
</dbReference>
<feature type="domain" description="ABC transporter" evidence="5">
    <location>
        <begin position="25"/>
        <end position="269"/>
    </location>
</feature>
<dbReference type="RefSeq" id="WP_207090754.1">
    <property type="nucleotide sequence ID" value="NZ_JAFLQW010000675.1"/>
</dbReference>
<evidence type="ECO:0000259" key="5">
    <source>
        <dbReference type="PROSITE" id="PS50893"/>
    </source>
</evidence>
<dbReference type="PANTHER" id="PTHR42734:SF17">
    <property type="entry name" value="METAL TRANSPORT SYSTEM ATP-BINDING PROTEIN TM_0124-RELATED"/>
    <property type="match status" value="1"/>
</dbReference>
<dbReference type="PANTHER" id="PTHR42734">
    <property type="entry name" value="METAL TRANSPORT SYSTEM ATP-BINDING PROTEIN TM_0124-RELATED"/>
    <property type="match status" value="1"/>
</dbReference>
<name>A0ABS3G040_9CYAN</name>
<dbReference type="InterPro" id="IPR003593">
    <property type="entry name" value="AAA+_ATPase"/>
</dbReference>
<dbReference type="Gene3D" id="3.40.50.300">
    <property type="entry name" value="P-loop containing nucleotide triphosphate hydrolases"/>
    <property type="match status" value="1"/>
</dbReference>
<dbReference type="CDD" id="cd03235">
    <property type="entry name" value="ABC_Metallic_Cations"/>
    <property type="match status" value="1"/>
</dbReference>
<evidence type="ECO:0000313" key="6">
    <source>
        <dbReference type="EMBL" id="MBO0352343.1"/>
    </source>
</evidence>
<dbReference type="GO" id="GO:0005524">
    <property type="term" value="F:ATP binding"/>
    <property type="evidence" value="ECO:0007669"/>
    <property type="project" value="UniProtKB-KW"/>
</dbReference>
<accession>A0ABS3G040</accession>
<dbReference type="InterPro" id="IPR003439">
    <property type="entry name" value="ABC_transporter-like_ATP-bd"/>
</dbReference>
<protein>
    <submittedName>
        <fullName evidence="6">Metal ABC transporter ATP-binding protein</fullName>
    </submittedName>
</protein>
<dbReference type="SUPFAM" id="SSF52540">
    <property type="entry name" value="P-loop containing nucleoside triphosphate hydrolases"/>
    <property type="match status" value="1"/>
</dbReference>
<dbReference type="PROSITE" id="PS50893">
    <property type="entry name" value="ABC_TRANSPORTER_2"/>
    <property type="match status" value="1"/>
</dbReference>
<comment type="caution">
    <text evidence="6">The sequence shown here is derived from an EMBL/GenBank/DDBJ whole genome shotgun (WGS) entry which is preliminary data.</text>
</comment>
<evidence type="ECO:0000256" key="4">
    <source>
        <dbReference type="ARBA" id="ARBA00022840"/>
    </source>
</evidence>
<evidence type="ECO:0000256" key="3">
    <source>
        <dbReference type="ARBA" id="ARBA00022741"/>
    </source>
</evidence>
<keyword evidence="3" id="KW-0547">Nucleotide-binding</keyword>
<dbReference type="Proteomes" id="UP000664844">
    <property type="component" value="Unassembled WGS sequence"/>
</dbReference>
<organism evidence="6 7">
    <name type="scientific">Phormidium pseudopriestleyi FRX01</name>
    <dbReference type="NCBI Taxonomy" id="1759528"/>
    <lineage>
        <taxon>Bacteria</taxon>
        <taxon>Bacillati</taxon>
        <taxon>Cyanobacteriota</taxon>
        <taxon>Cyanophyceae</taxon>
        <taxon>Oscillatoriophycideae</taxon>
        <taxon>Oscillatoriales</taxon>
        <taxon>Oscillatoriaceae</taxon>
        <taxon>Phormidium</taxon>
    </lineage>
</organism>